<dbReference type="RefSeq" id="WP_246151738.1">
    <property type="nucleotide sequence ID" value="NZ_SJPX01000004.1"/>
</dbReference>
<dbReference type="PANTHER" id="PTHR23404">
    <property type="entry name" value="MOLYBDOPTERIN SYNTHASE RELATED"/>
    <property type="match status" value="1"/>
</dbReference>
<dbReference type="AlphaFoldDB" id="A0A5C6EJW1"/>
<evidence type="ECO:0000313" key="12">
    <source>
        <dbReference type="EMBL" id="TWU49108.1"/>
    </source>
</evidence>
<organism evidence="12 13">
    <name type="scientific">Rubripirellula reticaptiva</name>
    <dbReference type="NCBI Taxonomy" id="2528013"/>
    <lineage>
        <taxon>Bacteria</taxon>
        <taxon>Pseudomonadati</taxon>
        <taxon>Planctomycetota</taxon>
        <taxon>Planctomycetia</taxon>
        <taxon>Pirellulales</taxon>
        <taxon>Pirellulaceae</taxon>
        <taxon>Rubripirellula</taxon>
    </lineage>
</organism>
<comment type="similarity">
    <text evidence="2">Belongs to the MoaE family.</text>
</comment>
<dbReference type="InterPro" id="IPR003448">
    <property type="entry name" value="Mopterin_biosynth_MoaE"/>
</dbReference>
<evidence type="ECO:0000313" key="13">
    <source>
        <dbReference type="Proteomes" id="UP000317977"/>
    </source>
</evidence>
<comment type="subunit">
    <text evidence="6">Heterotetramer of 2 MoaD subunits and 2 MoaE subunits. Also stable as homodimer. The enzyme changes between these two forms during catalysis.</text>
</comment>
<evidence type="ECO:0000256" key="11">
    <source>
        <dbReference type="ARBA" id="ARBA00049878"/>
    </source>
</evidence>
<reference evidence="12 13" key="1">
    <citation type="submission" date="2019-02" db="EMBL/GenBank/DDBJ databases">
        <title>Deep-cultivation of Planctomycetes and their phenomic and genomic characterization uncovers novel biology.</title>
        <authorList>
            <person name="Wiegand S."/>
            <person name="Jogler M."/>
            <person name="Boedeker C."/>
            <person name="Pinto D."/>
            <person name="Vollmers J."/>
            <person name="Rivas-Marin E."/>
            <person name="Kohn T."/>
            <person name="Peeters S.H."/>
            <person name="Heuer A."/>
            <person name="Rast P."/>
            <person name="Oberbeckmann S."/>
            <person name="Bunk B."/>
            <person name="Jeske O."/>
            <person name="Meyerdierks A."/>
            <person name="Storesund J.E."/>
            <person name="Kallscheuer N."/>
            <person name="Luecker S."/>
            <person name="Lage O.M."/>
            <person name="Pohl T."/>
            <person name="Merkel B.J."/>
            <person name="Hornburger P."/>
            <person name="Mueller R.-W."/>
            <person name="Bruemmer F."/>
            <person name="Labrenz M."/>
            <person name="Spormann A.M."/>
            <person name="Op Den Camp H."/>
            <person name="Overmann J."/>
            <person name="Amann R."/>
            <person name="Jetten M.S.M."/>
            <person name="Mascher T."/>
            <person name="Medema M.H."/>
            <person name="Devos D.P."/>
            <person name="Kaster A.-K."/>
            <person name="Ovreas L."/>
            <person name="Rohde M."/>
            <person name="Galperin M.Y."/>
            <person name="Jogler C."/>
        </authorList>
    </citation>
    <scope>NUCLEOTIDE SEQUENCE [LARGE SCALE GENOMIC DNA]</scope>
    <source>
        <strain evidence="12 13">Poly59</strain>
    </source>
</reference>
<comment type="catalytic activity">
    <reaction evidence="11">
        <text>2 [molybdopterin-synthase sulfur-carrier protein]-C-terminal-Gly-aminoethanethioate + cyclic pyranopterin phosphate + H2O = molybdopterin + 2 [molybdopterin-synthase sulfur-carrier protein]-C-terminal Gly-Gly + 2 H(+)</text>
        <dbReference type="Rhea" id="RHEA:26333"/>
        <dbReference type="Rhea" id="RHEA-COMP:12202"/>
        <dbReference type="Rhea" id="RHEA-COMP:19907"/>
        <dbReference type="ChEBI" id="CHEBI:15377"/>
        <dbReference type="ChEBI" id="CHEBI:15378"/>
        <dbReference type="ChEBI" id="CHEBI:58698"/>
        <dbReference type="ChEBI" id="CHEBI:59648"/>
        <dbReference type="ChEBI" id="CHEBI:90778"/>
        <dbReference type="ChEBI" id="CHEBI:232372"/>
        <dbReference type="EC" id="2.8.1.12"/>
    </reaction>
</comment>
<evidence type="ECO:0000256" key="6">
    <source>
        <dbReference type="ARBA" id="ARBA00026066"/>
    </source>
</evidence>
<protein>
    <recommendedName>
        <fullName evidence="4">Molybdopterin synthase catalytic subunit</fullName>
        <ecNumber evidence="3">2.8.1.12</ecNumber>
    </recommendedName>
    <alternativeName>
        <fullName evidence="9">MPT synthase subunit 2</fullName>
    </alternativeName>
    <alternativeName>
        <fullName evidence="7">Molybdenum cofactor biosynthesis protein E</fullName>
    </alternativeName>
    <alternativeName>
        <fullName evidence="8">Molybdopterin-converting factor large subunit</fullName>
    </alternativeName>
    <alternativeName>
        <fullName evidence="10">Molybdopterin-converting factor subunit 2</fullName>
    </alternativeName>
</protein>
<name>A0A5C6EJW1_9BACT</name>
<keyword evidence="13" id="KW-1185">Reference proteome</keyword>
<keyword evidence="5" id="KW-0501">Molybdenum cofactor biosynthesis</keyword>
<dbReference type="EC" id="2.8.1.12" evidence="3"/>
<keyword evidence="12" id="KW-0808">Transferase</keyword>
<evidence type="ECO:0000256" key="1">
    <source>
        <dbReference type="ARBA" id="ARBA00005046"/>
    </source>
</evidence>
<evidence type="ECO:0000256" key="9">
    <source>
        <dbReference type="ARBA" id="ARBA00030781"/>
    </source>
</evidence>
<dbReference type="InterPro" id="IPR036563">
    <property type="entry name" value="MoaE_sf"/>
</dbReference>
<gene>
    <name evidence="12" type="primary">moaE</name>
    <name evidence="12" type="ORF">Poly59_37220</name>
</gene>
<comment type="pathway">
    <text evidence="1">Cofactor biosynthesis; molybdopterin biosynthesis.</text>
</comment>
<dbReference type="CDD" id="cd00756">
    <property type="entry name" value="MoaE"/>
    <property type="match status" value="1"/>
</dbReference>
<evidence type="ECO:0000256" key="2">
    <source>
        <dbReference type="ARBA" id="ARBA00005426"/>
    </source>
</evidence>
<evidence type="ECO:0000256" key="3">
    <source>
        <dbReference type="ARBA" id="ARBA00011950"/>
    </source>
</evidence>
<sequence>MPSPHRIYTELVDTPIDMLSLAEKTGDPDVGAHAWFIGVTRRTTGEQITQTLDYEAHRPMAIEQIKQIAFHAIEKFSLAHVVIVHRLGSVPIGEASIVVGCSSAHRVDSFAALPWMMDTLKQDVAIWKRETYANGQQQWVHPASEPPEA</sequence>
<dbReference type="GO" id="GO:0030366">
    <property type="term" value="F:molybdopterin synthase activity"/>
    <property type="evidence" value="ECO:0007669"/>
    <property type="project" value="UniProtKB-EC"/>
</dbReference>
<evidence type="ECO:0000256" key="7">
    <source>
        <dbReference type="ARBA" id="ARBA00029745"/>
    </source>
</evidence>
<dbReference type="EMBL" id="SJPX01000004">
    <property type="protein sequence ID" value="TWU49108.1"/>
    <property type="molecule type" value="Genomic_DNA"/>
</dbReference>
<accession>A0A5C6EJW1</accession>
<dbReference type="GO" id="GO:0006777">
    <property type="term" value="P:Mo-molybdopterin cofactor biosynthetic process"/>
    <property type="evidence" value="ECO:0007669"/>
    <property type="project" value="UniProtKB-KW"/>
</dbReference>
<proteinExistence type="inferred from homology"/>
<dbReference type="Gene3D" id="3.90.1170.40">
    <property type="entry name" value="Molybdopterin biosynthesis MoaE subunit"/>
    <property type="match status" value="1"/>
</dbReference>
<evidence type="ECO:0000256" key="4">
    <source>
        <dbReference type="ARBA" id="ARBA00013858"/>
    </source>
</evidence>
<comment type="caution">
    <text evidence="12">The sequence shown here is derived from an EMBL/GenBank/DDBJ whole genome shotgun (WGS) entry which is preliminary data.</text>
</comment>
<dbReference type="Pfam" id="PF02391">
    <property type="entry name" value="MoaE"/>
    <property type="match status" value="1"/>
</dbReference>
<dbReference type="SUPFAM" id="SSF54690">
    <property type="entry name" value="Molybdopterin synthase subunit MoaE"/>
    <property type="match status" value="1"/>
</dbReference>
<dbReference type="Proteomes" id="UP000317977">
    <property type="component" value="Unassembled WGS sequence"/>
</dbReference>
<evidence type="ECO:0000256" key="5">
    <source>
        <dbReference type="ARBA" id="ARBA00023150"/>
    </source>
</evidence>
<evidence type="ECO:0000256" key="8">
    <source>
        <dbReference type="ARBA" id="ARBA00030407"/>
    </source>
</evidence>
<evidence type="ECO:0000256" key="10">
    <source>
        <dbReference type="ARBA" id="ARBA00032474"/>
    </source>
</evidence>